<reference evidence="2" key="3">
    <citation type="journal article" date="2017" name="Nature">
        <title>Genome sequence of the progenitor of the wheat D genome Aegilops tauschii.</title>
        <authorList>
            <person name="Luo M.C."/>
            <person name="Gu Y.Q."/>
            <person name="Puiu D."/>
            <person name="Wang H."/>
            <person name="Twardziok S.O."/>
            <person name="Deal K.R."/>
            <person name="Huo N."/>
            <person name="Zhu T."/>
            <person name="Wang L."/>
            <person name="Wang Y."/>
            <person name="McGuire P.E."/>
            <person name="Liu S."/>
            <person name="Long H."/>
            <person name="Ramasamy R.K."/>
            <person name="Rodriguez J.C."/>
            <person name="Van S.L."/>
            <person name="Yuan L."/>
            <person name="Wang Z."/>
            <person name="Xia Z."/>
            <person name="Xiao L."/>
            <person name="Anderson O.D."/>
            <person name="Ouyang S."/>
            <person name="Liang Y."/>
            <person name="Zimin A.V."/>
            <person name="Pertea G."/>
            <person name="Qi P."/>
            <person name="Bennetzen J.L."/>
            <person name="Dai X."/>
            <person name="Dawson M.W."/>
            <person name="Muller H.G."/>
            <person name="Kugler K."/>
            <person name="Rivarola-Duarte L."/>
            <person name="Spannagl M."/>
            <person name="Mayer K.F.X."/>
            <person name="Lu F.H."/>
            <person name="Bevan M.W."/>
            <person name="Leroy P."/>
            <person name="Li P."/>
            <person name="You F.M."/>
            <person name="Sun Q."/>
            <person name="Liu Z."/>
            <person name="Lyons E."/>
            <person name="Wicker T."/>
            <person name="Salzberg S.L."/>
            <person name="Devos K.M."/>
            <person name="Dvorak J."/>
        </authorList>
    </citation>
    <scope>NUCLEOTIDE SEQUENCE [LARGE SCALE GENOMIC DNA]</scope>
    <source>
        <strain evidence="2">cv. AL8/78</strain>
    </source>
</reference>
<dbReference type="AlphaFoldDB" id="A0A453NGK0"/>
<sequence>PFAQQESASFFRSTGKRPHNRNFPREKNSILLEAKERPVKICFPRSVALPPRLPRAWREIDMDDQGGI</sequence>
<name>A0A453NGK0_AEGTS</name>
<accession>A0A453NGK0</accession>
<dbReference type="Proteomes" id="UP000015105">
    <property type="component" value="Chromosome 6D"/>
</dbReference>
<feature type="region of interest" description="Disordered" evidence="1">
    <location>
        <begin position="1"/>
        <end position="29"/>
    </location>
</feature>
<proteinExistence type="predicted"/>
<evidence type="ECO:0000256" key="1">
    <source>
        <dbReference type="SAM" id="MobiDB-lite"/>
    </source>
</evidence>
<keyword evidence="3" id="KW-1185">Reference proteome</keyword>
<evidence type="ECO:0000313" key="2">
    <source>
        <dbReference type="EnsemblPlants" id="AET6Gv20367000.1"/>
    </source>
</evidence>
<reference evidence="3" key="1">
    <citation type="journal article" date="2014" name="Science">
        <title>Ancient hybridizations among the ancestral genomes of bread wheat.</title>
        <authorList>
            <consortium name="International Wheat Genome Sequencing Consortium,"/>
            <person name="Marcussen T."/>
            <person name="Sandve S.R."/>
            <person name="Heier L."/>
            <person name="Spannagl M."/>
            <person name="Pfeifer M."/>
            <person name="Jakobsen K.S."/>
            <person name="Wulff B.B."/>
            <person name="Steuernagel B."/>
            <person name="Mayer K.F."/>
            <person name="Olsen O.A."/>
        </authorList>
    </citation>
    <scope>NUCLEOTIDE SEQUENCE [LARGE SCALE GENOMIC DNA]</scope>
    <source>
        <strain evidence="3">cv. AL8/78</strain>
    </source>
</reference>
<evidence type="ECO:0000313" key="3">
    <source>
        <dbReference type="Proteomes" id="UP000015105"/>
    </source>
</evidence>
<organism evidence="2 3">
    <name type="scientific">Aegilops tauschii subsp. strangulata</name>
    <name type="common">Goatgrass</name>
    <dbReference type="NCBI Taxonomy" id="200361"/>
    <lineage>
        <taxon>Eukaryota</taxon>
        <taxon>Viridiplantae</taxon>
        <taxon>Streptophyta</taxon>
        <taxon>Embryophyta</taxon>
        <taxon>Tracheophyta</taxon>
        <taxon>Spermatophyta</taxon>
        <taxon>Magnoliopsida</taxon>
        <taxon>Liliopsida</taxon>
        <taxon>Poales</taxon>
        <taxon>Poaceae</taxon>
        <taxon>BOP clade</taxon>
        <taxon>Pooideae</taxon>
        <taxon>Triticodae</taxon>
        <taxon>Triticeae</taxon>
        <taxon>Triticinae</taxon>
        <taxon>Aegilops</taxon>
    </lineage>
</organism>
<dbReference type="EnsemblPlants" id="AET6Gv20367000.1">
    <property type="protein sequence ID" value="AET6Gv20367000.1"/>
    <property type="gene ID" value="AET6Gv20367000"/>
</dbReference>
<feature type="compositionally biased region" description="Polar residues" evidence="1">
    <location>
        <begin position="1"/>
        <end position="12"/>
    </location>
</feature>
<reference evidence="2" key="5">
    <citation type="journal article" date="2021" name="G3 (Bethesda)">
        <title>Aegilops tauschii genome assembly Aet v5.0 features greater sequence contiguity and improved annotation.</title>
        <authorList>
            <person name="Wang L."/>
            <person name="Zhu T."/>
            <person name="Rodriguez J.C."/>
            <person name="Deal K.R."/>
            <person name="Dubcovsky J."/>
            <person name="McGuire P.E."/>
            <person name="Lux T."/>
            <person name="Spannagl M."/>
            <person name="Mayer K.F.X."/>
            <person name="Baldrich P."/>
            <person name="Meyers B.C."/>
            <person name="Huo N."/>
            <person name="Gu Y.Q."/>
            <person name="Zhou H."/>
            <person name="Devos K.M."/>
            <person name="Bennetzen J.L."/>
            <person name="Unver T."/>
            <person name="Budak H."/>
            <person name="Gulick P.J."/>
            <person name="Galiba G."/>
            <person name="Kalapos B."/>
            <person name="Nelson D.R."/>
            <person name="Li P."/>
            <person name="You F.M."/>
            <person name="Luo M.C."/>
            <person name="Dvorak J."/>
        </authorList>
    </citation>
    <scope>NUCLEOTIDE SEQUENCE [LARGE SCALE GENOMIC DNA]</scope>
    <source>
        <strain evidence="2">cv. AL8/78</strain>
    </source>
</reference>
<reference evidence="3" key="2">
    <citation type="journal article" date="2017" name="Nat. Plants">
        <title>The Aegilops tauschii genome reveals multiple impacts of transposons.</title>
        <authorList>
            <person name="Zhao G."/>
            <person name="Zou C."/>
            <person name="Li K."/>
            <person name="Wang K."/>
            <person name="Li T."/>
            <person name="Gao L."/>
            <person name="Zhang X."/>
            <person name="Wang H."/>
            <person name="Yang Z."/>
            <person name="Liu X."/>
            <person name="Jiang W."/>
            <person name="Mao L."/>
            <person name="Kong X."/>
            <person name="Jiao Y."/>
            <person name="Jia J."/>
        </authorList>
    </citation>
    <scope>NUCLEOTIDE SEQUENCE [LARGE SCALE GENOMIC DNA]</scope>
    <source>
        <strain evidence="3">cv. AL8/78</strain>
    </source>
</reference>
<reference evidence="2" key="4">
    <citation type="submission" date="2019-03" db="UniProtKB">
        <authorList>
            <consortium name="EnsemblPlants"/>
        </authorList>
    </citation>
    <scope>IDENTIFICATION</scope>
</reference>
<dbReference type="Gramene" id="AET6Gv20367000.1">
    <property type="protein sequence ID" value="AET6Gv20367000.1"/>
    <property type="gene ID" value="AET6Gv20367000"/>
</dbReference>
<protein>
    <submittedName>
        <fullName evidence="2">Uncharacterized protein</fullName>
    </submittedName>
</protein>